<evidence type="ECO:0000256" key="3">
    <source>
        <dbReference type="ARBA" id="ARBA00009948"/>
    </source>
</evidence>
<gene>
    <name evidence="9" type="primary">aroA</name>
    <name evidence="11" type="ORF">SAMN02745975_01965</name>
</gene>
<feature type="binding site" evidence="9">
    <location>
        <position position="167"/>
    </location>
    <ligand>
        <name>phosphoenolpyruvate</name>
        <dbReference type="ChEBI" id="CHEBI:58702"/>
    </ligand>
</feature>
<evidence type="ECO:0000256" key="1">
    <source>
        <dbReference type="ARBA" id="ARBA00002174"/>
    </source>
</evidence>
<evidence type="ECO:0000259" key="10">
    <source>
        <dbReference type="Pfam" id="PF00275"/>
    </source>
</evidence>
<keyword evidence="5 9" id="KW-0028">Amino-acid biosynthesis</keyword>
<evidence type="ECO:0000313" key="12">
    <source>
        <dbReference type="Proteomes" id="UP000184536"/>
    </source>
</evidence>
<evidence type="ECO:0000256" key="6">
    <source>
        <dbReference type="ARBA" id="ARBA00022679"/>
    </source>
</evidence>
<feature type="binding site" evidence="9">
    <location>
        <position position="20"/>
    </location>
    <ligand>
        <name>3-phosphoshikimate</name>
        <dbReference type="ChEBI" id="CHEBI:145989"/>
    </ligand>
</feature>
<keyword evidence="4 9" id="KW-0963">Cytoplasm</keyword>
<dbReference type="PROSITE" id="PS00104">
    <property type="entry name" value="EPSP_SYNTHASE_1"/>
    <property type="match status" value="1"/>
</dbReference>
<dbReference type="PROSITE" id="PS00885">
    <property type="entry name" value="EPSP_SYNTHASE_2"/>
    <property type="match status" value="1"/>
</dbReference>
<evidence type="ECO:0000256" key="5">
    <source>
        <dbReference type="ARBA" id="ARBA00022605"/>
    </source>
</evidence>
<dbReference type="STRING" id="1121919.SAMN02745975_01965"/>
<evidence type="ECO:0000256" key="9">
    <source>
        <dbReference type="HAMAP-Rule" id="MF_00210"/>
    </source>
</evidence>
<evidence type="ECO:0000256" key="2">
    <source>
        <dbReference type="ARBA" id="ARBA00004811"/>
    </source>
</evidence>
<dbReference type="GO" id="GO:0003866">
    <property type="term" value="F:3-phosphoshikimate 1-carboxyvinyltransferase activity"/>
    <property type="evidence" value="ECO:0007669"/>
    <property type="project" value="UniProtKB-UniRule"/>
</dbReference>
<dbReference type="GO" id="GO:0009423">
    <property type="term" value="P:chorismate biosynthetic process"/>
    <property type="evidence" value="ECO:0007669"/>
    <property type="project" value="UniProtKB-UniRule"/>
</dbReference>
<dbReference type="GO" id="GO:0008652">
    <property type="term" value="P:amino acid biosynthetic process"/>
    <property type="evidence" value="ECO:0007669"/>
    <property type="project" value="UniProtKB-KW"/>
</dbReference>
<dbReference type="EMBL" id="FQZV01000023">
    <property type="protein sequence ID" value="SHJ38713.1"/>
    <property type="molecule type" value="Genomic_DNA"/>
</dbReference>
<comment type="pathway">
    <text evidence="2 9">Metabolic intermediate biosynthesis; chorismate biosynthesis; chorismate from D-erythrose 4-phosphate and phosphoenolpyruvate: step 6/7.</text>
</comment>
<dbReference type="Gene3D" id="3.65.10.10">
    <property type="entry name" value="Enolpyruvate transferase domain"/>
    <property type="match status" value="2"/>
</dbReference>
<dbReference type="Proteomes" id="UP000184536">
    <property type="component" value="Unassembled WGS sequence"/>
</dbReference>
<sequence>MLTVNPVDRIQGKIKVPGDKSISHRAVMLASIAKGKSTIEGFLPGEDCLSTVECCRGLGVEIRREGTSLEVDGKGLDGLREPENLLDAGNSGTTMRLLSGILAGQPFLSVITGDGSLRKRPMARIANPLRQMGAKIDGRADGKLAPLIIRGGSLTAIDYTLPVPSAQVKSAVLLAGLYASGETIVREEFLSRDHTERMLQFFGGNLERRAGSVILRKSELFGQPVKVPGDISSAAFFMAAAAAMPGAHLIIEDVGLNPTRTGIIDVLREMGASIQIDNLYSSGGEDIGRVIIEGRKLRGITITKEIMPRLIDEVPVIAAIAALAEGTMRITGAEELKVKESNRIAAMVTELNKLGIQAEELEDGMEITGSGKISGGLVESYGDHRIAMAMAICGLFAEGPVKIQNSECIAVSFPGFEKTLAAITV</sequence>
<evidence type="ECO:0000256" key="4">
    <source>
        <dbReference type="ARBA" id="ARBA00022490"/>
    </source>
</evidence>
<proteinExistence type="inferred from homology"/>
<feature type="binding site" evidence="9">
    <location>
        <position position="21"/>
    </location>
    <ligand>
        <name>3-phosphoshikimate</name>
        <dbReference type="ChEBI" id="CHEBI:145989"/>
    </ligand>
</feature>
<feature type="active site" description="Proton acceptor" evidence="9">
    <location>
        <position position="312"/>
    </location>
</feature>
<dbReference type="PIRSF" id="PIRSF000505">
    <property type="entry name" value="EPSPS"/>
    <property type="match status" value="1"/>
</dbReference>
<dbReference type="GO" id="GO:0009073">
    <property type="term" value="P:aromatic amino acid family biosynthetic process"/>
    <property type="evidence" value="ECO:0007669"/>
    <property type="project" value="UniProtKB-KW"/>
</dbReference>
<feature type="binding site" evidence="9">
    <location>
        <position position="339"/>
    </location>
    <ligand>
        <name>3-phosphoshikimate</name>
        <dbReference type="ChEBI" id="CHEBI:145989"/>
    </ligand>
</feature>
<evidence type="ECO:0000256" key="7">
    <source>
        <dbReference type="ARBA" id="ARBA00023141"/>
    </source>
</evidence>
<dbReference type="AlphaFoldDB" id="A0A1M6IW78"/>
<dbReference type="OrthoDB" id="9809920at2"/>
<dbReference type="PANTHER" id="PTHR21090">
    <property type="entry name" value="AROM/DEHYDROQUINATE SYNTHASE"/>
    <property type="match status" value="1"/>
</dbReference>
<dbReference type="HAMAP" id="MF_00210">
    <property type="entry name" value="EPSP_synth"/>
    <property type="match status" value="1"/>
</dbReference>
<name>A0A1M6IW78_9FIRM</name>
<dbReference type="GO" id="GO:0005737">
    <property type="term" value="C:cytoplasm"/>
    <property type="evidence" value="ECO:0007669"/>
    <property type="project" value="UniProtKB-SubCell"/>
</dbReference>
<feature type="binding site" evidence="9">
    <location>
        <position position="343"/>
    </location>
    <ligand>
        <name>phosphoenolpyruvate</name>
        <dbReference type="ChEBI" id="CHEBI:58702"/>
    </ligand>
</feature>
<feature type="binding site" evidence="9">
    <location>
        <position position="167"/>
    </location>
    <ligand>
        <name>3-phosphoshikimate</name>
        <dbReference type="ChEBI" id="CHEBI:145989"/>
    </ligand>
</feature>
<evidence type="ECO:0000313" key="11">
    <source>
        <dbReference type="EMBL" id="SHJ38713.1"/>
    </source>
</evidence>
<protein>
    <recommendedName>
        <fullName evidence="9">3-phosphoshikimate 1-carboxyvinyltransferase</fullName>
        <ecNumber evidence="9">2.5.1.19</ecNumber>
    </recommendedName>
    <alternativeName>
        <fullName evidence="9">5-enolpyruvylshikimate-3-phosphate synthase</fullName>
        <shortName evidence="9">EPSP synthase</shortName>
        <shortName evidence="9">EPSPS</shortName>
    </alternativeName>
</protein>
<reference evidence="12" key="1">
    <citation type="submission" date="2016-11" db="EMBL/GenBank/DDBJ databases">
        <authorList>
            <person name="Varghese N."/>
            <person name="Submissions S."/>
        </authorList>
    </citation>
    <scope>NUCLEOTIDE SEQUENCE [LARGE SCALE GENOMIC DNA]</scope>
    <source>
        <strain evidence="12">DSM 17957</strain>
    </source>
</reference>
<dbReference type="PANTHER" id="PTHR21090:SF5">
    <property type="entry name" value="PENTAFUNCTIONAL AROM POLYPEPTIDE"/>
    <property type="match status" value="1"/>
</dbReference>
<feature type="binding site" evidence="9">
    <location>
        <position position="120"/>
    </location>
    <ligand>
        <name>phosphoenolpyruvate</name>
        <dbReference type="ChEBI" id="CHEBI:58702"/>
    </ligand>
</feature>
<dbReference type="EC" id="2.5.1.19" evidence="9"/>
<organism evidence="11 12">
    <name type="scientific">Geosporobacter subterraneus DSM 17957</name>
    <dbReference type="NCBI Taxonomy" id="1121919"/>
    <lineage>
        <taxon>Bacteria</taxon>
        <taxon>Bacillati</taxon>
        <taxon>Bacillota</taxon>
        <taxon>Clostridia</taxon>
        <taxon>Peptostreptococcales</taxon>
        <taxon>Thermotaleaceae</taxon>
        <taxon>Geosporobacter</taxon>
    </lineage>
</organism>
<dbReference type="InterPro" id="IPR013792">
    <property type="entry name" value="RNA3'P_cycl/enolpyr_Trfase_a/b"/>
</dbReference>
<accession>A0A1M6IW78</accession>
<dbReference type="Pfam" id="PF00275">
    <property type="entry name" value="EPSP_synthase"/>
    <property type="match status" value="1"/>
</dbReference>
<feature type="binding site" evidence="9">
    <location>
        <position position="92"/>
    </location>
    <ligand>
        <name>phosphoenolpyruvate</name>
        <dbReference type="ChEBI" id="CHEBI:58702"/>
    </ligand>
</feature>
<comment type="function">
    <text evidence="1 9">Catalyzes the transfer of the enolpyruvyl moiety of phosphoenolpyruvate (PEP) to the 5-hydroxyl of shikimate-3-phosphate (S3P) to produce enolpyruvyl shikimate-3-phosphate and inorganic phosphate.</text>
</comment>
<dbReference type="NCBIfam" id="TIGR01356">
    <property type="entry name" value="aroA"/>
    <property type="match status" value="1"/>
</dbReference>
<dbReference type="UniPathway" id="UPA00053">
    <property type="reaction ID" value="UER00089"/>
</dbReference>
<dbReference type="SUPFAM" id="SSF55205">
    <property type="entry name" value="EPT/RTPC-like"/>
    <property type="match status" value="1"/>
</dbReference>
<dbReference type="CDD" id="cd01556">
    <property type="entry name" value="EPSP_synthase"/>
    <property type="match status" value="1"/>
</dbReference>
<feature type="domain" description="Enolpyruvate transferase" evidence="10">
    <location>
        <begin position="5"/>
        <end position="420"/>
    </location>
</feature>
<dbReference type="InterPro" id="IPR023193">
    <property type="entry name" value="EPSP_synthase_CS"/>
</dbReference>
<dbReference type="FunFam" id="3.65.10.10:FF:000005">
    <property type="entry name" value="3-phosphoshikimate 1-carboxyvinyltransferase"/>
    <property type="match status" value="1"/>
</dbReference>
<dbReference type="FunFam" id="3.65.10.10:FF:000006">
    <property type="entry name" value="3-phosphoshikimate 1-carboxyvinyltransferase"/>
    <property type="match status" value="1"/>
</dbReference>
<keyword evidence="12" id="KW-1185">Reference proteome</keyword>
<feature type="binding site" evidence="9">
    <location>
        <position position="165"/>
    </location>
    <ligand>
        <name>3-phosphoshikimate</name>
        <dbReference type="ChEBI" id="CHEBI:145989"/>
    </ligand>
</feature>
<feature type="binding site" evidence="9">
    <location>
        <position position="385"/>
    </location>
    <ligand>
        <name>phosphoenolpyruvate</name>
        <dbReference type="ChEBI" id="CHEBI:58702"/>
    </ligand>
</feature>
<keyword evidence="7 9" id="KW-0057">Aromatic amino acid biosynthesis</keyword>
<feature type="binding site" evidence="9">
    <location>
        <position position="312"/>
    </location>
    <ligand>
        <name>3-phosphoshikimate</name>
        <dbReference type="ChEBI" id="CHEBI:145989"/>
    </ligand>
</feature>
<comment type="catalytic activity">
    <reaction evidence="8">
        <text>3-phosphoshikimate + phosphoenolpyruvate = 5-O-(1-carboxyvinyl)-3-phosphoshikimate + phosphate</text>
        <dbReference type="Rhea" id="RHEA:21256"/>
        <dbReference type="ChEBI" id="CHEBI:43474"/>
        <dbReference type="ChEBI" id="CHEBI:57701"/>
        <dbReference type="ChEBI" id="CHEBI:58702"/>
        <dbReference type="ChEBI" id="CHEBI:145989"/>
        <dbReference type="EC" id="2.5.1.19"/>
    </reaction>
    <physiologicalReaction direction="left-to-right" evidence="8">
        <dbReference type="Rhea" id="RHEA:21257"/>
    </physiologicalReaction>
</comment>
<evidence type="ECO:0000256" key="8">
    <source>
        <dbReference type="ARBA" id="ARBA00044633"/>
    </source>
</evidence>
<feature type="binding site" evidence="9">
    <location>
        <position position="20"/>
    </location>
    <ligand>
        <name>phosphoenolpyruvate</name>
        <dbReference type="ChEBI" id="CHEBI:58702"/>
    </ligand>
</feature>
<comment type="subunit">
    <text evidence="9">Monomer.</text>
</comment>
<keyword evidence="6 9" id="KW-0808">Transferase</keyword>
<dbReference type="InterPro" id="IPR001986">
    <property type="entry name" value="Enolpyruvate_Tfrase_dom"/>
</dbReference>
<comment type="similarity">
    <text evidence="3 9">Belongs to the EPSP synthase family.</text>
</comment>
<comment type="subcellular location">
    <subcellularLocation>
        <location evidence="9">Cytoplasm</location>
    </subcellularLocation>
</comment>
<dbReference type="InterPro" id="IPR006264">
    <property type="entry name" value="EPSP_synthase"/>
</dbReference>
<feature type="binding site" evidence="9">
    <location>
        <position position="25"/>
    </location>
    <ligand>
        <name>3-phosphoshikimate</name>
        <dbReference type="ChEBI" id="CHEBI:145989"/>
    </ligand>
</feature>
<dbReference type="RefSeq" id="WP_110941108.1">
    <property type="nucleotide sequence ID" value="NZ_FQZV01000023.1"/>
</dbReference>
<dbReference type="InterPro" id="IPR036968">
    <property type="entry name" value="Enolpyruvate_Tfrase_sf"/>
</dbReference>
<comment type="caution">
    <text evidence="9">Lacks conserved residue(s) required for the propagation of feature annotation.</text>
</comment>